<comment type="caution">
    <text evidence="1">The sequence shown here is derived from an EMBL/GenBank/DDBJ whole genome shotgun (WGS) entry which is preliminary data.</text>
</comment>
<protein>
    <recommendedName>
        <fullName evidence="3">Protein-ribulosamine 3-kinase</fullName>
    </recommendedName>
</protein>
<evidence type="ECO:0008006" key="3">
    <source>
        <dbReference type="Google" id="ProtNLM"/>
    </source>
</evidence>
<dbReference type="Gene3D" id="3.30.200.20">
    <property type="entry name" value="Phosphorylase Kinase, domain 1"/>
    <property type="match status" value="1"/>
</dbReference>
<accession>S8CDF1</accession>
<organism evidence="1 2">
    <name type="scientific">Genlisea aurea</name>
    <dbReference type="NCBI Taxonomy" id="192259"/>
    <lineage>
        <taxon>Eukaryota</taxon>
        <taxon>Viridiplantae</taxon>
        <taxon>Streptophyta</taxon>
        <taxon>Embryophyta</taxon>
        <taxon>Tracheophyta</taxon>
        <taxon>Spermatophyta</taxon>
        <taxon>Magnoliopsida</taxon>
        <taxon>eudicotyledons</taxon>
        <taxon>Gunneridae</taxon>
        <taxon>Pentapetalae</taxon>
        <taxon>asterids</taxon>
        <taxon>lamiids</taxon>
        <taxon>Lamiales</taxon>
        <taxon>Lentibulariaceae</taxon>
        <taxon>Genlisea</taxon>
    </lineage>
</organism>
<dbReference type="Proteomes" id="UP000015453">
    <property type="component" value="Unassembled WGS sequence"/>
</dbReference>
<keyword evidence="2" id="KW-1185">Reference proteome</keyword>
<dbReference type="AlphaFoldDB" id="S8CDF1"/>
<sequence length="86" mass="9283">MVAVGLELVSLSSASVSRSLYHRCIKSVSFTVTSMSVDPIRDWILSEGKATQITGIRPIGGGCINRANRYDTDVGSFFVKTNRNSG</sequence>
<evidence type="ECO:0000313" key="1">
    <source>
        <dbReference type="EMBL" id="EPS62486.1"/>
    </source>
</evidence>
<gene>
    <name evidence="1" type="ORF">M569_12304</name>
</gene>
<name>S8CDF1_9LAMI</name>
<reference evidence="1 2" key="1">
    <citation type="journal article" date="2013" name="BMC Genomics">
        <title>The miniature genome of a carnivorous plant Genlisea aurea contains a low number of genes and short non-coding sequences.</title>
        <authorList>
            <person name="Leushkin E.V."/>
            <person name="Sutormin R.A."/>
            <person name="Nabieva E.R."/>
            <person name="Penin A.A."/>
            <person name="Kondrashov A.S."/>
            <person name="Logacheva M.D."/>
        </authorList>
    </citation>
    <scope>NUCLEOTIDE SEQUENCE [LARGE SCALE GENOMIC DNA]</scope>
</reference>
<dbReference type="InterPro" id="IPR016477">
    <property type="entry name" value="Fructo-/Ketosamine-3-kinase"/>
</dbReference>
<dbReference type="EMBL" id="AUSU01006109">
    <property type="protein sequence ID" value="EPS62486.1"/>
    <property type="molecule type" value="Genomic_DNA"/>
</dbReference>
<dbReference type="OrthoDB" id="5772781at2759"/>
<evidence type="ECO:0000313" key="2">
    <source>
        <dbReference type="Proteomes" id="UP000015453"/>
    </source>
</evidence>
<proteinExistence type="predicted"/>
<dbReference type="Pfam" id="PF03881">
    <property type="entry name" value="Fructosamin_kin"/>
    <property type="match status" value="1"/>
</dbReference>